<dbReference type="Gene3D" id="1.25.40.470">
    <property type="match status" value="1"/>
</dbReference>
<proteinExistence type="evidence at transcript level"/>
<feature type="domain" description="IFT122 first beta-propeller" evidence="9">
    <location>
        <begin position="193"/>
        <end position="292"/>
    </location>
</feature>
<keyword evidence="6" id="KW-0966">Cell projection</keyword>
<dbReference type="GO" id="GO:0061512">
    <property type="term" value="P:protein localization to cilium"/>
    <property type="evidence" value="ECO:0007669"/>
    <property type="project" value="TreeGrafter"/>
</dbReference>
<dbReference type="InterPro" id="IPR015943">
    <property type="entry name" value="WD40/YVTN_repeat-like_dom_sf"/>
</dbReference>
<dbReference type="Pfam" id="PF25143">
    <property type="entry name" value="Zn_ribbon_IFT122_C"/>
    <property type="match status" value="1"/>
</dbReference>
<evidence type="ECO:0000256" key="4">
    <source>
        <dbReference type="ARBA" id="ARBA00022737"/>
    </source>
</evidence>
<dbReference type="Pfam" id="PF23381">
    <property type="entry name" value="Beta-prop_IFT122_1st"/>
    <property type="match status" value="2"/>
</dbReference>
<dbReference type="AlphaFoldDB" id="I6WIW4"/>
<dbReference type="InterPro" id="IPR057411">
    <property type="entry name" value="TPR_IFT122"/>
</dbReference>
<keyword evidence="11" id="KW-0282">Flagellum</keyword>
<name>I6WIW4_MARVE</name>
<dbReference type="InterPro" id="IPR039857">
    <property type="entry name" value="Ift122/121"/>
</dbReference>
<sequence>MRAVLSWSDNGRENDGLQSPCCDIAFRPDGTQLIAAVGARVLVYDAAEGTLLHSLKGHKDTVKCVAYSRDGKRFASGGADKAVIIWNYKFEGILKFNHNDAVECLAYNPVTQQLASGTANDFGIWSPEQKSVSKRKASSKVLSVSWSADGQFLALGMQNGVVCICDKNGQDKVKIEKNAPVRAVQWNVTPNKTSDMLAVGCRDGTLSFYNTAAKQIGKDENLGFDPCTLCFYDTKYLCIGGSNKQVVFYTKDGVKLVSLCETKDQICVVRPRPKHDYIVLGSSDGNISMIQILFLKIHGLHLERYAFRDSLTEAVVHNLISNEKIRIFCNEYISKIAIYQKRVAVQLSSRVVVYELHENQSSKGGYHVCAEFSGTIEYNLLILTSQHVLLCQDTCLQLLDFFGERSREWHLSSPIRYVKVCGGPCGGEGLLVGLKDGSVVRIWINNPFPACIYSHTSGIRCLDLSSGQTQLAAVDEGGNLFVYDLKKKQIVFEEKCANSVAWNTEKEEMLCYAGNGTLSIKVAGFPVHHQNFQGYVVGFQGSRLFCLHEYAMQTIDVPLSWSMKQYVQNGDYENAYSVACLGITQADWKYLGLESLKAQCWNIAHGCFSRLQDVCYLDVINKFSKCSLSKETLPLLATVYAYQGRFEEAAQLYCEAGQVQKAMEMFADLHMFEEVNALADKISIADSNSKEKVQEIIQKQAKRTEETNDHASAADMYILAGQPEKALELIADHGPASKLIEVARRLQKTDTEYLIHCASLMKQHGLHMHALETYTKLGDLRSVLELHITLEQWDDAFAMKTLHPELDINVFLPYAEWLVSQEKYEKARLVYKQAGRHESAMNLLTQLMNNAVKEKRFKDASFLSIQFYYDIKEVPSASYKDNAQASHLDIYTQAEIYYAYSLVDQAINEPFRRSSSETLFNVTVFLLGRMSKQHFYGISLVNILVTLAKHAEELGCYKVARFAYGRLQGLKIPASWNDKLDVAALTVRARAAVSDKESPRLECPCCFCCANPLAVTSLNWKDICTICSQPVIRSFISFDHLPIVEFFLEEGITDEAAVKVIKSRPYNLKSNSGLTTDRRNEEVEWSNALEKLFVSSPKQMPGTLVANEKTLNTLNRRQIIIQSASNMNNARYFYMVDPSFSACQCPSCNQFFEQEEWDAAILQEGFCPFCRNTGLKQTNSAVF</sequence>
<dbReference type="Pfam" id="PF23377">
    <property type="entry name" value="Beta-prop_IFT122_2nd"/>
    <property type="match status" value="1"/>
</dbReference>
<feature type="repeat" description="WD" evidence="7">
    <location>
        <begin position="55"/>
        <end position="87"/>
    </location>
</feature>
<dbReference type="InterPro" id="IPR056153">
    <property type="entry name" value="Beta-prop_IFT122_1st"/>
</dbReference>
<feature type="domain" description="IFT122 first beta-propeller" evidence="9">
    <location>
        <begin position="2"/>
        <end position="192"/>
    </location>
</feature>
<evidence type="ECO:0000256" key="2">
    <source>
        <dbReference type="ARBA" id="ARBA00019442"/>
    </source>
</evidence>
<reference evidence="11" key="1">
    <citation type="submission" date="2012-06" db="EMBL/GenBank/DDBJ databases">
        <authorList>
            <person name="Boothby T.C."/>
            <person name="Wolniak S.M."/>
        </authorList>
    </citation>
    <scope>NUCLEOTIDE SEQUENCE</scope>
</reference>
<dbReference type="GO" id="GO:0097730">
    <property type="term" value="C:non-motile cilium"/>
    <property type="evidence" value="ECO:0007669"/>
    <property type="project" value="TreeGrafter"/>
</dbReference>
<keyword evidence="4" id="KW-0677">Repeat</keyword>
<dbReference type="InterPro" id="IPR001680">
    <property type="entry name" value="WD40_rpt"/>
</dbReference>
<evidence type="ECO:0000259" key="9">
    <source>
        <dbReference type="Pfam" id="PF23381"/>
    </source>
</evidence>
<evidence type="ECO:0000256" key="3">
    <source>
        <dbReference type="ARBA" id="ARBA00022574"/>
    </source>
</evidence>
<evidence type="ECO:0000256" key="6">
    <source>
        <dbReference type="ARBA" id="ARBA00023273"/>
    </source>
</evidence>
<dbReference type="GO" id="GO:0035721">
    <property type="term" value="P:intraciliary retrograde transport"/>
    <property type="evidence" value="ECO:0007669"/>
    <property type="project" value="TreeGrafter"/>
</dbReference>
<accession>I6WIW4</accession>
<evidence type="ECO:0000256" key="1">
    <source>
        <dbReference type="ARBA" id="ARBA00004138"/>
    </source>
</evidence>
<dbReference type="Pfam" id="PF25295">
    <property type="entry name" value="TPR_IFT122"/>
    <property type="match status" value="1"/>
</dbReference>
<dbReference type="Gene3D" id="2.130.10.10">
    <property type="entry name" value="YVTN repeat-like/Quinoprotein amine dehydrogenase"/>
    <property type="match status" value="3"/>
</dbReference>
<dbReference type="PANTHER" id="PTHR12764:SF4">
    <property type="entry name" value="INTRAFLAGELLAR TRANSPORT PROTEIN 122 HOMOLOG"/>
    <property type="match status" value="1"/>
</dbReference>
<dbReference type="InterPro" id="IPR056152">
    <property type="entry name" value="Beta-prop_IFT122_2nd"/>
</dbReference>
<dbReference type="InterPro" id="IPR036322">
    <property type="entry name" value="WD40_repeat_dom_sf"/>
</dbReference>
<protein>
    <recommendedName>
        <fullName evidence="2">Intraflagellar transport protein 122 homolog</fullName>
    </recommendedName>
</protein>
<evidence type="ECO:0000259" key="10">
    <source>
        <dbReference type="Pfam" id="PF25295"/>
    </source>
</evidence>
<keyword evidence="5" id="KW-0969">Cilium</keyword>
<dbReference type="PANTHER" id="PTHR12764">
    <property type="entry name" value="WD REPEAT DOMAIN-RELATED"/>
    <property type="match status" value="1"/>
</dbReference>
<evidence type="ECO:0000313" key="11">
    <source>
        <dbReference type="EMBL" id="AFN42839.1"/>
    </source>
</evidence>
<keyword evidence="3 7" id="KW-0853">WD repeat</keyword>
<dbReference type="GO" id="GO:1905515">
    <property type="term" value="P:non-motile cilium assembly"/>
    <property type="evidence" value="ECO:0007669"/>
    <property type="project" value="TreeGrafter"/>
</dbReference>
<dbReference type="PROSITE" id="PS50082">
    <property type="entry name" value="WD_REPEATS_2"/>
    <property type="match status" value="1"/>
</dbReference>
<organism evidence="11">
    <name type="scientific">Marsilea vestita</name>
    <name type="common">Hairy water-clover</name>
    <dbReference type="NCBI Taxonomy" id="59764"/>
    <lineage>
        <taxon>Eukaryota</taxon>
        <taxon>Viridiplantae</taxon>
        <taxon>Streptophyta</taxon>
        <taxon>Embryophyta</taxon>
        <taxon>Tracheophyta</taxon>
        <taxon>Polypodiopsida</taxon>
        <taxon>Polypodiidae</taxon>
        <taxon>Salviniales</taxon>
        <taxon>Marsileaceae</taxon>
        <taxon>Marsilea</taxon>
    </lineage>
</organism>
<dbReference type="PROSITE" id="PS50294">
    <property type="entry name" value="WD_REPEATS_REGION"/>
    <property type="match status" value="1"/>
</dbReference>
<feature type="domain" description="Intraflagellar transport protein 122 homolog TPR" evidence="10">
    <location>
        <begin position="561"/>
        <end position="942"/>
    </location>
</feature>
<dbReference type="GO" id="GO:0030991">
    <property type="term" value="C:intraciliary transport particle A"/>
    <property type="evidence" value="ECO:0007669"/>
    <property type="project" value="TreeGrafter"/>
</dbReference>
<evidence type="ECO:0000259" key="8">
    <source>
        <dbReference type="Pfam" id="PF23377"/>
    </source>
</evidence>
<dbReference type="EMBL" id="JX126949">
    <property type="protein sequence ID" value="AFN42839.1"/>
    <property type="molecule type" value="mRNA"/>
</dbReference>
<dbReference type="SMART" id="SM00320">
    <property type="entry name" value="WD40"/>
    <property type="match status" value="7"/>
</dbReference>
<dbReference type="SUPFAM" id="SSF50978">
    <property type="entry name" value="WD40 repeat-like"/>
    <property type="match status" value="2"/>
</dbReference>
<evidence type="ECO:0000256" key="7">
    <source>
        <dbReference type="PROSITE-ProRule" id="PRU00221"/>
    </source>
</evidence>
<evidence type="ECO:0000256" key="5">
    <source>
        <dbReference type="ARBA" id="ARBA00023069"/>
    </source>
</evidence>
<comment type="subcellular location">
    <subcellularLocation>
        <location evidence="1">Cell projection</location>
        <location evidence="1">Cilium</location>
    </subcellularLocation>
</comment>
<feature type="domain" description="IFT122 second beta-propeller" evidence="8">
    <location>
        <begin position="298"/>
        <end position="552"/>
    </location>
</feature>